<dbReference type="InterPro" id="IPR000719">
    <property type="entry name" value="Prot_kinase_dom"/>
</dbReference>
<evidence type="ECO:0000256" key="4">
    <source>
        <dbReference type="ARBA" id="ARBA00022777"/>
    </source>
</evidence>
<feature type="transmembrane region" description="Helical" evidence="7">
    <location>
        <begin position="212"/>
        <end position="236"/>
    </location>
</feature>
<feature type="domain" description="Protein kinase" evidence="8">
    <location>
        <begin position="1308"/>
        <end position="1568"/>
    </location>
</feature>
<evidence type="ECO:0000256" key="2">
    <source>
        <dbReference type="ARBA" id="ARBA00022679"/>
    </source>
</evidence>
<evidence type="ECO:0000256" key="6">
    <source>
        <dbReference type="SAM" id="MobiDB-lite"/>
    </source>
</evidence>
<evidence type="ECO:0000256" key="7">
    <source>
        <dbReference type="SAM" id="Phobius"/>
    </source>
</evidence>
<dbReference type="Proteomes" id="UP000038009">
    <property type="component" value="Unassembled WGS sequence"/>
</dbReference>
<organism evidence="9 10">
    <name type="scientific">Leptomonas seymouri</name>
    <dbReference type="NCBI Taxonomy" id="5684"/>
    <lineage>
        <taxon>Eukaryota</taxon>
        <taxon>Discoba</taxon>
        <taxon>Euglenozoa</taxon>
        <taxon>Kinetoplastea</taxon>
        <taxon>Metakinetoplastina</taxon>
        <taxon>Trypanosomatida</taxon>
        <taxon>Trypanosomatidae</taxon>
        <taxon>Leishmaniinae</taxon>
        <taxon>Leptomonas</taxon>
    </lineage>
</organism>
<accession>A0A0N0P883</accession>
<dbReference type="OMA" id="FFIICEY"/>
<feature type="region of interest" description="Disordered" evidence="6">
    <location>
        <begin position="1222"/>
        <end position="1241"/>
    </location>
</feature>
<keyword evidence="2" id="KW-0808">Transferase</keyword>
<name>A0A0N0P883_LEPSE</name>
<dbReference type="PANTHER" id="PTHR48016:SF56">
    <property type="entry name" value="MAPKK KINASE"/>
    <property type="match status" value="1"/>
</dbReference>
<protein>
    <submittedName>
        <fullName evidence="9">Mitogen-activated protein kinase-like protein</fullName>
    </submittedName>
</protein>
<dbReference type="SUPFAM" id="SSF55073">
    <property type="entry name" value="Nucleotide cyclase"/>
    <property type="match status" value="1"/>
</dbReference>
<dbReference type="OrthoDB" id="4062651at2759"/>
<keyword evidence="7" id="KW-1133">Transmembrane helix</keyword>
<evidence type="ECO:0000259" key="8">
    <source>
        <dbReference type="PROSITE" id="PS50011"/>
    </source>
</evidence>
<proteinExistence type="predicted"/>
<dbReference type="SUPFAM" id="SSF56112">
    <property type="entry name" value="Protein kinase-like (PK-like)"/>
    <property type="match status" value="1"/>
</dbReference>
<keyword evidence="7" id="KW-0472">Membrane</keyword>
<dbReference type="Gene3D" id="1.10.510.10">
    <property type="entry name" value="Transferase(Phosphotransferase) domain 1"/>
    <property type="match status" value="1"/>
</dbReference>
<dbReference type="GO" id="GO:0004672">
    <property type="term" value="F:protein kinase activity"/>
    <property type="evidence" value="ECO:0007669"/>
    <property type="project" value="InterPro"/>
</dbReference>
<comment type="caution">
    <text evidence="9">The sequence shown here is derived from an EMBL/GenBank/DDBJ whole genome shotgun (WGS) entry which is preliminary data.</text>
</comment>
<gene>
    <name evidence="9" type="ORF">ABL78_1640</name>
</gene>
<evidence type="ECO:0000313" key="10">
    <source>
        <dbReference type="Proteomes" id="UP000038009"/>
    </source>
</evidence>
<keyword evidence="7" id="KW-0812">Transmembrane</keyword>
<keyword evidence="5" id="KW-0067">ATP-binding</keyword>
<sequence>MPSSGEDAVKAGGILGKGQDVPPQHCGNYIDANACAVNVQVPSDSSIPFARPNPLLYSEQKPTQHCQVKPSYVHSPIGVIKRSDESLAFTEADEQSGASGPPNVSTRRRGLGPLSSCGTSDSPTEKARGSTWSVPNLPVTDGSHASSVAHHRHASPAGLDSFANSLSTELQRTADSRPAPIGEDGVLHSRDRVHPVHPSVRRTLKHVSRKNIIFAAALVLVILILTAAGGISVAFVNEHYNALSYLEHSQDKSRALLNRSIVRLHDYKEELQAGVADLMKFARYSMSLGDYESVATLRDALKDSFFRNWEMRLLSLNISSTHSIIVPFCEEPEINSGSCPIMVLKITCLPYTNPPQCIFESSNDDGLQTSRYEITFQNSVPHISTFREHGESTVGYLPMQANGDYAYYLSLIHTSFGPESLQPLLTVQLQESVAFSSGVKRNVISNLGSFLGQWFYRFESSLQKSPESYSMLFSGDGTILAYGQDYSKPLSDYDTEPCRCYSIKDSPVRCGVSESAILDEMANLFEASSSGAYMPGENTLSNSGFSMTKQMGKYSVSYQDFLSFSSGTGMNCLSLFAAYATPIDSQLGHDTILQIVICVVIIFLCMFILGGVALVAMTQMMKVVEVISQLATHAATYDTKQMRAVLDRQNPGYLARTLTSTEIINYEFQRILANLNAYRPFLPQSLLTKGNFDFSDGEMERPTLAERGGVFTGNSHDIFDAEYSCLEGVQGNGLLPAIAGNELRHVLSNPVENRRLLQRGFYRTKSTILVAVLSNVAVNGVDSVDQINKFVETVLDHAAYANGVVEAIEYQKVVVSFNSHFPVPRHQEKACLCALAMRDSFQNTGCSVTIGISSGYNYVGTTGTEQQKARVIVGESVGVAHALATLQYYLGCSIFASEAVVHEALVTAVVVDVVQLYYEHSHEWKQYNVSEIVGSCAVPLSEDMLLVKSVFKLVRCRQAEAALVAVRAYVKESEEKNRPLPWSVQHLHALVELQQQLIKSGYHRRRRHWQCLESEEVILNHLADINKLSTKQQRQHRSQLRRLPSNGVLGSVGGASVTEAVTLADLTAKTSDGFNRPEETRIALALMGEQSKVNASRRLVVPAQDVARGEEDTMFAIFVTGNDGDDQSDCDVAAEDECHASPLNTVAVDMNRAERSCGVAMAIPLPPPLSCLSSNALAASSVGPSYSSPPAPASAMVERQLSSSGRASTYSVRARNTPLLHPRVKGAQSPNSGPQSIAGAVNSTNSNSNCCGGGNDRMMSSIEEGHLGLSDIACGGSVEGASGSLSVRQHNGFELPERIVSVEGQVFYRTSHQIGRGSFGAVYLVISETGFLGAMKTFPLNQSNAPQLIREVEALSQMRHENIVGYDCCAVQDEYFFIICEYMSAGTLGKLIQSLTTIPERAVRKYARDVLFGLCYLHQRSWVHCDIKPDNILMQSDGTCKLADFGAASLSRSFANAMTIQGTARFSAPEAILGVCSKAGDVYSFGITLAQMVMGVHPWHAYPESDAFFAVRYLGEIRHAQETGTPCAMQPDLPTNLEDKELETVIHRCCEFDSKNRPTVEELLTMLS</sequence>
<dbReference type="GO" id="GO:0005524">
    <property type="term" value="F:ATP binding"/>
    <property type="evidence" value="ECO:0007669"/>
    <property type="project" value="UniProtKB-KW"/>
</dbReference>
<evidence type="ECO:0000256" key="1">
    <source>
        <dbReference type="ARBA" id="ARBA00004167"/>
    </source>
</evidence>
<feature type="compositionally biased region" description="Polar residues" evidence="6">
    <location>
        <begin position="96"/>
        <end position="105"/>
    </location>
</feature>
<dbReference type="PROSITE" id="PS50011">
    <property type="entry name" value="PROTEIN_KINASE_DOM"/>
    <property type="match status" value="1"/>
</dbReference>
<dbReference type="InterPro" id="IPR011009">
    <property type="entry name" value="Kinase-like_dom_sf"/>
</dbReference>
<dbReference type="InterPro" id="IPR029787">
    <property type="entry name" value="Nucleotide_cyclase"/>
</dbReference>
<evidence type="ECO:0000256" key="3">
    <source>
        <dbReference type="ARBA" id="ARBA00022741"/>
    </source>
</evidence>
<dbReference type="VEuPathDB" id="TriTrypDB:Lsey_0028_0030"/>
<evidence type="ECO:0000313" key="9">
    <source>
        <dbReference type="EMBL" id="KPI89217.1"/>
    </source>
</evidence>
<reference evidence="9 10" key="1">
    <citation type="journal article" date="2015" name="PLoS Pathog.">
        <title>Leptomonas seymouri: Adaptations to the Dixenous Life Cycle Analyzed by Genome Sequencing, Transcriptome Profiling and Co-infection with Leishmania donovani.</title>
        <authorList>
            <person name="Kraeva N."/>
            <person name="Butenko A."/>
            <person name="Hlavacova J."/>
            <person name="Kostygov A."/>
            <person name="Myskova J."/>
            <person name="Grybchuk D."/>
            <person name="Lestinova T."/>
            <person name="Votypka J."/>
            <person name="Volf P."/>
            <person name="Opperdoes F."/>
            <person name="Flegontov P."/>
            <person name="Lukes J."/>
            <person name="Yurchenko V."/>
        </authorList>
    </citation>
    <scope>NUCLEOTIDE SEQUENCE [LARGE SCALE GENOMIC DNA]</scope>
    <source>
        <strain evidence="9 10">ATCC 30220</strain>
    </source>
</reference>
<dbReference type="EMBL" id="LJSK01000028">
    <property type="protein sequence ID" value="KPI89217.1"/>
    <property type="molecule type" value="Genomic_DNA"/>
</dbReference>
<feature type="transmembrane region" description="Helical" evidence="7">
    <location>
        <begin position="561"/>
        <end position="580"/>
    </location>
</feature>
<dbReference type="PANTHER" id="PTHR48016">
    <property type="entry name" value="MAP KINASE KINASE KINASE SSK2-RELATED-RELATED"/>
    <property type="match status" value="1"/>
</dbReference>
<dbReference type="Pfam" id="PF00069">
    <property type="entry name" value="Pkinase"/>
    <property type="match status" value="1"/>
</dbReference>
<dbReference type="InterPro" id="IPR050538">
    <property type="entry name" value="MAP_kinase_kinase_kinase"/>
</dbReference>
<keyword evidence="3" id="KW-0547">Nucleotide-binding</keyword>
<dbReference type="GO" id="GO:0016020">
    <property type="term" value="C:membrane"/>
    <property type="evidence" value="ECO:0007669"/>
    <property type="project" value="UniProtKB-SubCell"/>
</dbReference>
<keyword evidence="10" id="KW-1185">Reference proteome</keyword>
<dbReference type="Gene3D" id="3.30.70.1230">
    <property type="entry name" value="Nucleotide cyclase"/>
    <property type="match status" value="1"/>
</dbReference>
<feature type="region of interest" description="Disordered" evidence="6">
    <location>
        <begin position="89"/>
        <end position="160"/>
    </location>
</feature>
<feature type="transmembrane region" description="Helical" evidence="7">
    <location>
        <begin position="592"/>
        <end position="617"/>
    </location>
</feature>
<evidence type="ECO:0000256" key="5">
    <source>
        <dbReference type="ARBA" id="ARBA00022840"/>
    </source>
</evidence>
<comment type="subcellular location">
    <subcellularLocation>
        <location evidence="1">Membrane</location>
        <topology evidence="1">Single-pass membrane protein</topology>
    </subcellularLocation>
</comment>
<dbReference type="SMART" id="SM00220">
    <property type="entry name" value="S_TKc"/>
    <property type="match status" value="1"/>
</dbReference>
<keyword evidence="4 9" id="KW-0418">Kinase</keyword>